<evidence type="ECO:0000256" key="1">
    <source>
        <dbReference type="SAM" id="Phobius"/>
    </source>
</evidence>
<reference evidence="2 3" key="1">
    <citation type="submission" date="2016-02" db="EMBL/GenBank/DDBJ databases">
        <title>Comparison of Clostridium stercorarium subspecies using comparative genomics and transcriptomics.</title>
        <authorList>
            <person name="Schellenberg J."/>
            <person name="Thallinger G."/>
            <person name="Levin D.B."/>
            <person name="Zhang X."/>
            <person name="Alvare G."/>
            <person name="Fristensky B."/>
            <person name="Sparling R."/>
        </authorList>
    </citation>
    <scope>NUCLEOTIDE SEQUENCE [LARGE SCALE GENOMIC DNA]</scope>
    <source>
        <strain evidence="2 3">DSM 9219</strain>
    </source>
</reference>
<feature type="transmembrane region" description="Helical" evidence="1">
    <location>
        <begin position="35"/>
        <end position="56"/>
    </location>
</feature>
<keyword evidence="1" id="KW-1133">Transmembrane helix</keyword>
<organism evidence="2 3">
    <name type="scientific">Thermoclostridium stercorarium subsp. leptospartum DSM 9219</name>
    <dbReference type="NCBI Taxonomy" id="1346611"/>
    <lineage>
        <taxon>Bacteria</taxon>
        <taxon>Bacillati</taxon>
        <taxon>Bacillota</taxon>
        <taxon>Clostridia</taxon>
        <taxon>Eubacteriales</taxon>
        <taxon>Oscillospiraceae</taxon>
        <taxon>Thermoclostridium</taxon>
    </lineage>
</organism>
<accession>A0A1B1YII6</accession>
<keyword evidence="1" id="KW-0812">Transmembrane</keyword>
<protein>
    <submittedName>
        <fullName evidence="2">Uncharacterized protein</fullName>
    </submittedName>
</protein>
<dbReference type="AlphaFoldDB" id="A0A1B1YII6"/>
<dbReference type="Proteomes" id="UP000092931">
    <property type="component" value="Chromosome"/>
</dbReference>
<sequence length="72" mass="8249">MILIICMVILFCLFSVKDAIFEEKLNRINSRPLRLILNGLIYLVCIVLTAVLVIIISRIFKAFNIDLPEITV</sequence>
<dbReference type="EMBL" id="CP014673">
    <property type="protein sequence ID" value="ANX00585.1"/>
    <property type="molecule type" value="Genomic_DNA"/>
</dbReference>
<gene>
    <name evidence="2" type="ORF">CSTERLE_02750</name>
</gene>
<proteinExistence type="predicted"/>
<evidence type="ECO:0000313" key="2">
    <source>
        <dbReference type="EMBL" id="ANX00585.1"/>
    </source>
</evidence>
<name>A0A1B1YII6_THEST</name>
<evidence type="ECO:0000313" key="3">
    <source>
        <dbReference type="Proteomes" id="UP000092931"/>
    </source>
</evidence>
<keyword evidence="1" id="KW-0472">Membrane</keyword>